<protein>
    <submittedName>
        <fullName evidence="2">Uncharacterized protein</fullName>
    </submittedName>
</protein>
<comment type="caution">
    <text evidence="2">The sequence shown here is derived from an EMBL/GenBank/DDBJ whole genome shotgun (WGS) entry which is preliminary data.</text>
</comment>
<evidence type="ECO:0000313" key="3">
    <source>
        <dbReference type="Proteomes" id="UP000196649"/>
    </source>
</evidence>
<sequence length="146" mass="17365">MNNKVARIIWIICILIIMGVVGIPKLYQNYHSAPYYNSTNETIILENEKIHRLNKYQKRQFTKIAKKAINEKDEPFNWQNCRINLRNVYKLSNKHEYKIIVEIQSKFDVKIISSMIIKLNNCDLINPYDFSVKEYSSGFSRMVENK</sequence>
<keyword evidence="1" id="KW-0472">Membrane</keyword>
<dbReference type="RefSeq" id="WP_054643681.1">
    <property type="nucleotide sequence ID" value="NZ_LNUB01000004.1"/>
</dbReference>
<organism evidence="2 3">
    <name type="scientific">Companilactobacillus kimchii</name>
    <dbReference type="NCBI Taxonomy" id="2801452"/>
    <lineage>
        <taxon>Bacteria</taxon>
        <taxon>Bacillati</taxon>
        <taxon>Bacillota</taxon>
        <taxon>Bacilli</taxon>
        <taxon>Lactobacillales</taxon>
        <taxon>Lactobacillaceae</taxon>
        <taxon>Companilactobacillus</taxon>
    </lineage>
</organism>
<keyword evidence="1" id="KW-1133">Transmembrane helix</keyword>
<evidence type="ECO:0000256" key="1">
    <source>
        <dbReference type="SAM" id="Phobius"/>
    </source>
</evidence>
<feature type="transmembrane region" description="Helical" evidence="1">
    <location>
        <begin position="7"/>
        <end position="27"/>
    </location>
</feature>
<dbReference type="AlphaFoldDB" id="A0A210PD99"/>
<gene>
    <name evidence="2" type="ORF">LKACC12383_00355</name>
</gene>
<name>A0A210PD99_9LACO</name>
<accession>A0A210PD99</accession>
<keyword evidence="1" id="KW-0812">Transmembrane</keyword>
<proteinExistence type="predicted"/>
<reference evidence="2 3" key="1">
    <citation type="submission" date="2017-03" db="EMBL/GenBank/DDBJ databases">
        <title>Genome sequence of Lactobacillus kimchii KACC 12383.</title>
        <authorList>
            <person name="Chun J."/>
        </authorList>
    </citation>
    <scope>NUCLEOTIDE SEQUENCE [LARGE SCALE GENOMIC DNA]</scope>
    <source>
        <strain evidence="2 3">KACC 12383</strain>
    </source>
</reference>
<dbReference type="Proteomes" id="UP000196649">
    <property type="component" value="Unassembled WGS sequence"/>
</dbReference>
<dbReference type="EMBL" id="MXAL01000001">
    <property type="protein sequence ID" value="OWF34442.1"/>
    <property type="molecule type" value="Genomic_DNA"/>
</dbReference>
<evidence type="ECO:0000313" key="2">
    <source>
        <dbReference type="EMBL" id="OWF34442.1"/>
    </source>
</evidence>